<dbReference type="SUPFAM" id="SSF53807">
    <property type="entry name" value="Helical backbone' metal receptor"/>
    <property type="match status" value="1"/>
</dbReference>
<dbReference type="GO" id="GO:0071281">
    <property type="term" value="P:cellular response to iron ion"/>
    <property type="evidence" value="ECO:0007669"/>
    <property type="project" value="TreeGrafter"/>
</dbReference>
<keyword evidence="3" id="KW-1185">Reference proteome</keyword>
<evidence type="ECO:0000259" key="1">
    <source>
        <dbReference type="PROSITE" id="PS50983"/>
    </source>
</evidence>
<name>A0A1H8FWV4_9BURK</name>
<proteinExistence type="predicted"/>
<dbReference type="InterPro" id="IPR002491">
    <property type="entry name" value="ABC_transptr_periplasmic_BD"/>
</dbReference>
<feature type="domain" description="Fe/B12 periplasmic-binding" evidence="1">
    <location>
        <begin position="44"/>
        <end position="294"/>
    </location>
</feature>
<dbReference type="Gene3D" id="3.40.50.1980">
    <property type="entry name" value="Nitrogenase molybdenum iron protein domain"/>
    <property type="match status" value="2"/>
</dbReference>
<dbReference type="AlphaFoldDB" id="A0A1H8FWV4"/>
<dbReference type="PANTHER" id="PTHR30535:SF34">
    <property type="entry name" value="MOLYBDATE-BINDING PROTEIN MOLA"/>
    <property type="match status" value="1"/>
</dbReference>
<dbReference type="PROSITE" id="PS50983">
    <property type="entry name" value="FE_B12_PBP"/>
    <property type="match status" value="1"/>
</dbReference>
<protein>
    <submittedName>
        <fullName evidence="2">Iron complex transport system substrate-binding protein</fullName>
    </submittedName>
</protein>
<dbReference type="PANTHER" id="PTHR30535">
    <property type="entry name" value="VITAMIN B12-BINDING PROTEIN"/>
    <property type="match status" value="1"/>
</dbReference>
<accession>A0A1H8FWV4</accession>
<dbReference type="PROSITE" id="PS51257">
    <property type="entry name" value="PROKAR_LIPOPROTEIN"/>
    <property type="match status" value="1"/>
</dbReference>
<sequence>MPARRFMKWLGGACLAVGLAGCQPASKPVQMGAGKAASVTKPQRIVSLNLCTDQLLLQLVEPQRIAAISKLAHDPELSALEPQARALTAVRGDTEEVLLLKPDLVLVGAYTARYTSQMLRDLGFRVVEIPLAHKLEEVIAQTELVAEAVGEPERGQALIQTIREQEQALRTATQDDLKPWPIAAERSWQGYSTGKGTMMDELLQLAGYRNAGVLAGLNGYGYLPLERLVETQPDLMMTPDYARKVPSVEPREKLHPALANTSLNETILPTRMTICGGYWSLQVARTLAQRKSAS</sequence>
<dbReference type="Proteomes" id="UP000199531">
    <property type="component" value="Unassembled WGS sequence"/>
</dbReference>
<gene>
    <name evidence="2" type="ORF">SAMN02745977_01212</name>
</gene>
<dbReference type="InterPro" id="IPR050902">
    <property type="entry name" value="ABC_Transporter_SBP"/>
</dbReference>
<evidence type="ECO:0000313" key="3">
    <source>
        <dbReference type="Proteomes" id="UP000199531"/>
    </source>
</evidence>
<dbReference type="STRING" id="1121117.SAMN02745977_01212"/>
<reference evidence="2 3" key="1">
    <citation type="submission" date="2016-10" db="EMBL/GenBank/DDBJ databases">
        <authorList>
            <person name="de Groot N.N."/>
        </authorList>
    </citation>
    <scope>NUCLEOTIDE SEQUENCE [LARGE SCALE GENOMIC DNA]</scope>
    <source>
        <strain evidence="2 3">DSM 15123</strain>
    </source>
</reference>
<evidence type="ECO:0000313" key="2">
    <source>
        <dbReference type="EMBL" id="SEN36020.1"/>
    </source>
</evidence>
<dbReference type="EMBL" id="FOCW01000001">
    <property type="protein sequence ID" value="SEN36020.1"/>
    <property type="molecule type" value="Genomic_DNA"/>
</dbReference>
<dbReference type="Pfam" id="PF01497">
    <property type="entry name" value="Peripla_BP_2"/>
    <property type="match status" value="1"/>
</dbReference>
<organism evidence="2 3">
    <name type="scientific">Brachymonas denitrificans DSM 15123</name>
    <dbReference type="NCBI Taxonomy" id="1121117"/>
    <lineage>
        <taxon>Bacteria</taxon>
        <taxon>Pseudomonadati</taxon>
        <taxon>Pseudomonadota</taxon>
        <taxon>Betaproteobacteria</taxon>
        <taxon>Burkholderiales</taxon>
        <taxon>Comamonadaceae</taxon>
        <taxon>Brachymonas</taxon>
    </lineage>
</organism>